<dbReference type="PANTHER" id="PTHR18905">
    <property type="entry name" value="NINEIN"/>
    <property type="match status" value="1"/>
</dbReference>
<feature type="coiled-coil region" evidence="5">
    <location>
        <begin position="1455"/>
        <end position="1482"/>
    </location>
</feature>
<feature type="compositionally biased region" description="Polar residues" evidence="6">
    <location>
        <begin position="1079"/>
        <end position="1104"/>
    </location>
</feature>
<dbReference type="GO" id="GO:0005813">
    <property type="term" value="C:centrosome"/>
    <property type="evidence" value="ECO:0007669"/>
    <property type="project" value="UniProtKB-SubCell"/>
</dbReference>
<feature type="compositionally biased region" description="Polar residues" evidence="6">
    <location>
        <begin position="133"/>
        <end position="146"/>
    </location>
</feature>
<feature type="region of interest" description="Disordered" evidence="6">
    <location>
        <begin position="1564"/>
        <end position="1635"/>
    </location>
</feature>
<dbReference type="PANTHER" id="PTHR18905:SF13">
    <property type="entry name" value="NON-CENTROSOMAL MICROTUBULE ARRAY"/>
    <property type="match status" value="1"/>
</dbReference>
<evidence type="ECO:0000256" key="2">
    <source>
        <dbReference type="ARBA" id="ARBA00022490"/>
    </source>
</evidence>
<gene>
    <name evidence="8" type="primary">LOC114328135</name>
</gene>
<dbReference type="InParanoid" id="A0A6P7FD30"/>
<proteinExistence type="predicted"/>
<dbReference type="SUPFAM" id="SSF47473">
    <property type="entry name" value="EF-hand"/>
    <property type="match status" value="1"/>
</dbReference>
<feature type="coiled-coil region" evidence="5">
    <location>
        <begin position="970"/>
        <end position="997"/>
    </location>
</feature>
<dbReference type="Gene3D" id="1.10.238.10">
    <property type="entry name" value="EF-hand"/>
    <property type="match status" value="1"/>
</dbReference>
<feature type="compositionally biased region" description="Polar residues" evidence="6">
    <location>
        <begin position="1137"/>
        <end position="1147"/>
    </location>
</feature>
<keyword evidence="2" id="KW-0963">Cytoplasm</keyword>
<feature type="compositionally biased region" description="Polar residues" evidence="6">
    <location>
        <begin position="1622"/>
        <end position="1632"/>
    </location>
</feature>
<feature type="compositionally biased region" description="Basic residues" evidence="6">
    <location>
        <begin position="1593"/>
        <end position="1605"/>
    </location>
</feature>
<dbReference type="OrthoDB" id="5799458at2759"/>
<feature type="compositionally biased region" description="Basic and acidic residues" evidence="6">
    <location>
        <begin position="117"/>
        <end position="132"/>
    </location>
</feature>
<evidence type="ECO:0000256" key="1">
    <source>
        <dbReference type="ARBA" id="ARBA00004300"/>
    </source>
</evidence>
<dbReference type="FunCoup" id="A0A6P7FD30">
    <property type="interactions" value="108"/>
</dbReference>
<feature type="compositionally biased region" description="Basic and acidic residues" evidence="6">
    <location>
        <begin position="91"/>
        <end position="101"/>
    </location>
</feature>
<feature type="domain" description="EF-hand" evidence="7">
    <location>
        <begin position="189"/>
        <end position="224"/>
    </location>
</feature>
<feature type="compositionally biased region" description="Basic and acidic residues" evidence="6">
    <location>
        <begin position="1608"/>
        <end position="1621"/>
    </location>
</feature>
<sequence>MMDEYGLDPYEQQLLKVFNSHDRENCGSLDREGLTQLCQTLQLDEHGLDLVKCLLKDKRSRVNFTDFKDALLALLGNMQNNKSSVNDDNIEEKSSPDREVSPKFVYGSKKYGRRSRPRNEDIHKLVNEDDKPQSISVQRSNSNTEVSSKKRKTNYRLQRCTSLPTNNDLVIEDKNINSHLISNDTELICTEEMLREAWKKLGVGEDGYLNQTELILVCDAIGLHKLADGVIRQLSDKLTVNCDHKISFQELLTILQQDDTWFEVLNHTIPTKDVELDGSLLHQSSECLFPDSRTFHLVTLGPDGNGMINTDDLIEMWESVGVHSPKELLHELGFNCRMVNILDLADVLDKQTKGITEATRSDFQSPHIALLQASLTLYQSEIKTFKNLLEQMHAEREKLKCHVTDANNRATLLAQEVDDNHSRMEQNTLNQVKLIEQRHSDILKEITAQFTKEKDHITTINQTLEDKISTLEQEVNKLKNDLSIAQKYSLNVEKENQGLSLKIAELERDRSLLSGQIDVLENEKLKLNEMGQEENKVLMAKLSTLQMENAQLKDKNDEMVSEIESLSNKMASMRMKVSSTPTTVNTLDQSMEENISIICEGVGLGAKRRSDYSPSKDNLLFGIGDSSPRLGKIRKFHTKNQDNFEVPFTSSESGFDTEVDCPDSPLCDESSSENEELTRLQSKVAFLEQILKQNGIPVPNTGCERATAHNAAQSQCCQASYNNPICGSNSVMCKASKKCKLIKEYFTQTFVYNMMRQLFRVTAHINLCYDTKSLVANWSTNPEYLYSRVQELEKLIRDIKEAMRTMIEKDNINCDTLKKVSETLEKSFLRNSANSLDAFKLDSPQKDCACASSQTDFIDEFEAKVAQLEAKNKDLCAKCADLENCVELLRNEYEKCEDYWQNKVDEERQMYEAEQKVNSDKLADLIIKMKEYEEQFTDQDLPDGRLPTIEETYHLEKQFTDLEEEFEVYKEESETKLLQKDEEIAFLKEKLTELALKQAKDVAVQVELDTEEIRILNKMQNLSCYVIENTSRYPEEMMPPSPQIQSNASYMNQSLVWNQQGRSDEQSENCKSLPVSWSFDNKTESNGPSTSCSTTSLDKNSTPCTPCRPKRTKKYNKNIYKKNVPEKDDGHRDTDQRTGSGSQNSCPNFGPEQKIVIPLRSFHNLNARRNFLEQRVRSLQVCLQQQKYCHEQMMQRKYAFLEILNIRLERTPHNSVMCKASKKCKLIKEYFTQTFVYNMMRQLFRVTAHINLCYDTKSLVANWSTNPEYLYSRVQELEKLIRDIKEAMRTMIEKDNINCDTLKKVSETLEKSFLRNSANSLDAFKLDSPQKDCACASSQTDFIDEFEAKVAQLEAKNKDLCAKCADLENCVELLRNEYEKCEDYWQNKVDEERQMYEAEQKVNSDKLADLIIKMKEYEEQFTDQDLPDGRLPTIEETYHLEKQFTDLEEEFEVYKEESETKLLQKDEEIAFLKEKLTELALKQAKDVAVQVELDTEEIRILNKMQNLSCYVIENTSRYPEEMMPPSPQIQSNASYMNQSLVWNQQGRSDEQSENCKSLPVSWSFDNKTESNGPSTSCSTTSLDKNSTPCTPCRPKRTKKYNKNIYKKNVPEKDDGHRDTDQRTGSGSQNSCPNFGPEQKIVIPLRSFHNLNARRNFLEQRVRSLQVCLQQQKYCHEQMMQHFWHQFSGEQAETHSKLKYYQEKLDQQVRINREQLDKLEKTDMLVKDLYVENSYLIASKQRLEEQRCHMLAHCNSNSV</sequence>
<feature type="coiled-coil region" evidence="5">
    <location>
        <begin position="1343"/>
        <end position="1377"/>
    </location>
</feature>
<accession>A0A6P7FD30</accession>
<evidence type="ECO:0000313" key="8">
    <source>
        <dbReference type="RefSeq" id="XP_028132712.1"/>
    </source>
</evidence>
<dbReference type="InterPro" id="IPR002048">
    <property type="entry name" value="EF_hand_dom"/>
</dbReference>
<feature type="coiled-coil region" evidence="5">
    <location>
        <begin position="858"/>
        <end position="892"/>
    </location>
</feature>
<organism evidence="8">
    <name type="scientific">Diabrotica virgifera virgifera</name>
    <name type="common">western corn rootworm</name>
    <dbReference type="NCBI Taxonomy" id="50390"/>
    <lineage>
        <taxon>Eukaryota</taxon>
        <taxon>Metazoa</taxon>
        <taxon>Ecdysozoa</taxon>
        <taxon>Arthropoda</taxon>
        <taxon>Hexapoda</taxon>
        <taxon>Insecta</taxon>
        <taxon>Pterygota</taxon>
        <taxon>Neoptera</taxon>
        <taxon>Endopterygota</taxon>
        <taxon>Coleoptera</taxon>
        <taxon>Polyphaga</taxon>
        <taxon>Cucujiformia</taxon>
        <taxon>Chrysomeloidea</taxon>
        <taxon>Chrysomelidae</taxon>
        <taxon>Galerucinae</taxon>
        <taxon>Diabroticina</taxon>
        <taxon>Diabroticites</taxon>
        <taxon>Diabrotica</taxon>
    </lineage>
</organism>
<keyword evidence="5" id="KW-0175">Coiled coil</keyword>
<evidence type="ECO:0000259" key="7">
    <source>
        <dbReference type="PROSITE" id="PS50222"/>
    </source>
</evidence>
<feature type="compositionally biased region" description="Basic and acidic residues" evidence="6">
    <location>
        <begin position="1123"/>
        <end position="1136"/>
    </location>
</feature>
<reference evidence="8" key="1">
    <citation type="submission" date="2025-08" db="UniProtKB">
        <authorList>
            <consortium name="RefSeq"/>
        </authorList>
    </citation>
    <scope>IDENTIFICATION</scope>
    <source>
        <tissue evidence="8">Whole insect</tissue>
    </source>
</reference>
<protein>
    <submittedName>
        <fullName evidence="8">Ninein</fullName>
    </submittedName>
</protein>
<evidence type="ECO:0000256" key="5">
    <source>
        <dbReference type="SAM" id="Coils"/>
    </source>
</evidence>
<dbReference type="GO" id="GO:0005509">
    <property type="term" value="F:calcium ion binding"/>
    <property type="evidence" value="ECO:0007669"/>
    <property type="project" value="InterPro"/>
</dbReference>
<dbReference type="RefSeq" id="XP_028132712.1">
    <property type="nucleotide sequence ID" value="XM_028276911.1"/>
</dbReference>
<evidence type="ECO:0000256" key="6">
    <source>
        <dbReference type="SAM" id="MobiDB-lite"/>
    </source>
</evidence>
<name>A0A6P7FD30_DIAVI</name>
<feature type="coiled-coil region" evidence="5">
    <location>
        <begin position="454"/>
        <end position="576"/>
    </location>
</feature>
<evidence type="ECO:0000256" key="4">
    <source>
        <dbReference type="ARBA" id="ARBA00023212"/>
    </source>
</evidence>
<feature type="compositionally biased region" description="Polar residues" evidence="6">
    <location>
        <begin position="1564"/>
        <end position="1589"/>
    </location>
</feature>
<dbReference type="GO" id="GO:0034454">
    <property type="term" value="P:microtubule anchoring at centrosome"/>
    <property type="evidence" value="ECO:0007669"/>
    <property type="project" value="TreeGrafter"/>
</dbReference>
<feature type="compositionally biased region" description="Basic residues" evidence="6">
    <location>
        <begin position="1108"/>
        <end position="1120"/>
    </location>
</feature>
<dbReference type="Gene3D" id="1.10.287.1490">
    <property type="match status" value="1"/>
</dbReference>
<dbReference type="InterPro" id="IPR011992">
    <property type="entry name" value="EF-hand-dom_pair"/>
</dbReference>
<comment type="subcellular location">
    <subcellularLocation>
        <location evidence="1">Cytoplasm</location>
        <location evidence="1">Cytoskeleton</location>
        <location evidence="1">Microtubule organizing center</location>
        <location evidence="1">Centrosome</location>
    </subcellularLocation>
</comment>
<keyword evidence="3" id="KW-0597">Phosphoprotein</keyword>
<evidence type="ECO:0000256" key="3">
    <source>
        <dbReference type="ARBA" id="ARBA00022553"/>
    </source>
</evidence>
<keyword evidence="4" id="KW-0206">Cytoskeleton</keyword>
<feature type="region of interest" description="Disordered" evidence="6">
    <location>
        <begin position="81"/>
        <end position="151"/>
    </location>
</feature>
<feature type="region of interest" description="Disordered" evidence="6">
    <location>
        <begin position="1079"/>
        <end position="1150"/>
    </location>
</feature>
<dbReference type="PROSITE" id="PS50222">
    <property type="entry name" value="EF_HAND_2"/>
    <property type="match status" value="1"/>
</dbReference>